<evidence type="ECO:0000256" key="2">
    <source>
        <dbReference type="SAM" id="MobiDB-lite"/>
    </source>
</evidence>
<dbReference type="AlphaFoldDB" id="A0A2I0IG42"/>
<reference evidence="3 4" key="1">
    <citation type="submission" date="2017-11" db="EMBL/GenBank/DDBJ databases">
        <title>De-novo sequencing of pomegranate (Punica granatum L.) genome.</title>
        <authorList>
            <person name="Akparov Z."/>
            <person name="Amiraslanov A."/>
            <person name="Hajiyeva S."/>
            <person name="Abbasov M."/>
            <person name="Kaur K."/>
            <person name="Hamwieh A."/>
            <person name="Solovyev V."/>
            <person name="Salamov A."/>
            <person name="Braich B."/>
            <person name="Kosarev P."/>
            <person name="Mahmoud A."/>
            <person name="Hajiyev E."/>
            <person name="Babayeva S."/>
            <person name="Izzatullayeva V."/>
            <person name="Mammadov A."/>
            <person name="Mammadov A."/>
            <person name="Sharifova S."/>
            <person name="Ojaghi J."/>
            <person name="Eynullazada K."/>
            <person name="Bayramov B."/>
            <person name="Abdulazimova A."/>
            <person name="Shahmuradov I."/>
        </authorList>
    </citation>
    <scope>NUCLEOTIDE SEQUENCE [LARGE SCALE GENOMIC DNA]</scope>
    <source>
        <strain evidence="4">cv. AG2017</strain>
        <tissue evidence="3">Leaf</tissue>
    </source>
</reference>
<organism evidence="3 4">
    <name type="scientific">Punica granatum</name>
    <name type="common">Pomegranate</name>
    <dbReference type="NCBI Taxonomy" id="22663"/>
    <lineage>
        <taxon>Eukaryota</taxon>
        <taxon>Viridiplantae</taxon>
        <taxon>Streptophyta</taxon>
        <taxon>Embryophyta</taxon>
        <taxon>Tracheophyta</taxon>
        <taxon>Spermatophyta</taxon>
        <taxon>Magnoliopsida</taxon>
        <taxon>eudicotyledons</taxon>
        <taxon>Gunneridae</taxon>
        <taxon>Pentapetalae</taxon>
        <taxon>rosids</taxon>
        <taxon>malvids</taxon>
        <taxon>Myrtales</taxon>
        <taxon>Lythraceae</taxon>
        <taxon>Punica</taxon>
    </lineage>
</organism>
<accession>A0A2I0IG42</accession>
<evidence type="ECO:0000313" key="4">
    <source>
        <dbReference type="Proteomes" id="UP000233551"/>
    </source>
</evidence>
<feature type="region of interest" description="Disordered" evidence="2">
    <location>
        <begin position="87"/>
        <end position="108"/>
    </location>
</feature>
<proteinExistence type="predicted"/>
<gene>
    <name evidence="3" type="ORF">CRG98_037297</name>
</gene>
<comment type="caution">
    <text evidence="3">The sequence shown here is derived from an EMBL/GenBank/DDBJ whole genome shotgun (WGS) entry which is preliminary data.</text>
</comment>
<evidence type="ECO:0000256" key="1">
    <source>
        <dbReference type="SAM" id="Coils"/>
    </source>
</evidence>
<dbReference type="EMBL" id="PGOL01003197">
    <property type="protein sequence ID" value="PKI42326.1"/>
    <property type="molecule type" value="Genomic_DNA"/>
</dbReference>
<dbReference type="Proteomes" id="UP000233551">
    <property type="component" value="Unassembled WGS sequence"/>
</dbReference>
<sequence>MQVYQATCWDADTYANEMTLEKRKSETCIIFTSFQNELVGVVLEAEELVAGDGVLRGVAARISEGVARRRSRRQRIMREGGSALKAADLEIDSPTFSPTLPPPRDRRRQHLEDSAYVLLEPRPPPRDRLGDDKFGVLSAQASESGTAISDDELYHQVVGPERHGRTRGYGFGPTPSTVFGTTLGRIELASQLCVANTQNIELRSKIDNLEKKIEDDRRKIEERMEKKMMEERRMMEERMEMERKKMEEKMEEDRRKMDMLLAFVEEMNRKGNASVGKLIGKVFLTMFALLDVDLNHLNKLSVGFLLV</sequence>
<evidence type="ECO:0000313" key="3">
    <source>
        <dbReference type="EMBL" id="PKI42326.1"/>
    </source>
</evidence>
<keyword evidence="1" id="KW-0175">Coiled coil</keyword>
<keyword evidence="4" id="KW-1185">Reference proteome</keyword>
<name>A0A2I0IG42_PUNGR</name>
<feature type="coiled-coil region" evidence="1">
    <location>
        <begin position="199"/>
        <end position="256"/>
    </location>
</feature>
<protein>
    <submittedName>
        <fullName evidence="3">Uncharacterized protein</fullName>
    </submittedName>
</protein>